<dbReference type="PANTHER" id="PTHR12707">
    <property type="entry name" value="PINN"/>
    <property type="match status" value="1"/>
</dbReference>
<keyword evidence="7" id="KW-0539">Nucleus</keyword>
<evidence type="ECO:0000259" key="9">
    <source>
        <dbReference type="Pfam" id="PF04696"/>
    </source>
</evidence>
<dbReference type="RefSeq" id="XP_016265586.1">
    <property type="nucleotide sequence ID" value="XM_016404581.1"/>
</dbReference>
<protein>
    <recommendedName>
        <fullName evidence="9">Pinin/SDK/MemA protein domain-containing protein</fullName>
    </recommendedName>
</protein>
<evidence type="ECO:0000313" key="10">
    <source>
        <dbReference type="EMBL" id="KIW45370.1"/>
    </source>
</evidence>
<gene>
    <name evidence="10" type="ORF">PV06_03766</name>
</gene>
<comment type="subcellular location">
    <subcellularLocation>
        <location evidence="1">Nucleus</location>
    </subcellularLocation>
</comment>
<feature type="compositionally biased region" description="Low complexity" evidence="8">
    <location>
        <begin position="121"/>
        <end position="134"/>
    </location>
</feature>
<dbReference type="GO" id="GO:0006397">
    <property type="term" value="P:mRNA processing"/>
    <property type="evidence" value="ECO:0007669"/>
    <property type="project" value="UniProtKB-KW"/>
</dbReference>
<evidence type="ECO:0000256" key="3">
    <source>
        <dbReference type="ARBA" id="ARBA00022664"/>
    </source>
</evidence>
<sequence>MISSAVVVPDEPQSQPQPENPTQTTSLKRRQSSVYSDSSKRPRLNAPSSDDRRAASPAPAHSPTTGRNGDGASAMSPPRQAESSGRRKSSLNDVEQDKSRNRRLFGSLLGTLSQSSRPSKSAATAGTNAAASARNSRREEIENRQRERLKRENEELADTARRKKEELNRARRIEQRSWDADGMRIRHGNLRATARSLKTTTNPPLYYKPWELREHEEDTVKRQINEAEETIRRELDEFDSKRQQPHPEPRRRPESKRDQDVTMNSEVDEEERSRNRPSPGPVTGDGDGDGNAPPSKPEKEDVEMTPRVEVPPPKEEVKEEEQRSTSANKDDDHGGEELERGQEDDVIY</sequence>
<evidence type="ECO:0000256" key="1">
    <source>
        <dbReference type="ARBA" id="ARBA00004123"/>
    </source>
</evidence>
<comment type="similarity">
    <text evidence="2">Belongs to the pinin family.</text>
</comment>
<feature type="compositionally biased region" description="Basic and acidic residues" evidence="8">
    <location>
        <begin position="210"/>
        <end position="260"/>
    </location>
</feature>
<dbReference type="VEuPathDB" id="FungiDB:PV06_03766"/>
<keyword evidence="4" id="KW-0805">Transcription regulation</keyword>
<organism evidence="10 11">
    <name type="scientific">Exophiala oligosperma</name>
    <dbReference type="NCBI Taxonomy" id="215243"/>
    <lineage>
        <taxon>Eukaryota</taxon>
        <taxon>Fungi</taxon>
        <taxon>Dikarya</taxon>
        <taxon>Ascomycota</taxon>
        <taxon>Pezizomycotina</taxon>
        <taxon>Eurotiomycetes</taxon>
        <taxon>Chaetothyriomycetidae</taxon>
        <taxon>Chaetothyriales</taxon>
        <taxon>Herpotrichiellaceae</taxon>
        <taxon>Exophiala</taxon>
    </lineage>
</organism>
<evidence type="ECO:0000313" key="11">
    <source>
        <dbReference type="Proteomes" id="UP000053342"/>
    </source>
</evidence>
<keyword evidence="3" id="KW-0507">mRNA processing</keyword>
<evidence type="ECO:0000256" key="8">
    <source>
        <dbReference type="SAM" id="MobiDB-lite"/>
    </source>
</evidence>
<feature type="region of interest" description="Disordered" evidence="8">
    <location>
        <begin position="210"/>
        <end position="348"/>
    </location>
</feature>
<keyword evidence="6" id="KW-0508">mRNA splicing</keyword>
<feature type="compositionally biased region" description="Basic and acidic residues" evidence="8">
    <location>
        <begin position="136"/>
        <end position="179"/>
    </location>
</feature>
<dbReference type="GeneID" id="27355840"/>
<feature type="domain" description="Pinin/SDK/MemA protein" evidence="9">
    <location>
        <begin position="95"/>
        <end position="224"/>
    </location>
</feature>
<dbReference type="Proteomes" id="UP000053342">
    <property type="component" value="Unassembled WGS sequence"/>
</dbReference>
<evidence type="ECO:0000256" key="5">
    <source>
        <dbReference type="ARBA" id="ARBA00023163"/>
    </source>
</evidence>
<dbReference type="InterPro" id="IPR006786">
    <property type="entry name" value="Pinin_SDK_MemA"/>
</dbReference>
<keyword evidence="5" id="KW-0804">Transcription</keyword>
<evidence type="ECO:0000256" key="4">
    <source>
        <dbReference type="ARBA" id="ARBA00023015"/>
    </source>
</evidence>
<proteinExistence type="inferred from homology"/>
<feature type="region of interest" description="Disordered" evidence="8">
    <location>
        <begin position="1"/>
        <end position="179"/>
    </location>
</feature>
<dbReference type="PANTHER" id="PTHR12707:SF0">
    <property type="entry name" value="PININ"/>
    <property type="match status" value="1"/>
</dbReference>
<dbReference type="GO" id="GO:0008380">
    <property type="term" value="P:RNA splicing"/>
    <property type="evidence" value="ECO:0007669"/>
    <property type="project" value="UniProtKB-KW"/>
</dbReference>
<evidence type="ECO:0000256" key="6">
    <source>
        <dbReference type="ARBA" id="ARBA00023187"/>
    </source>
</evidence>
<feature type="compositionally biased region" description="Polar residues" evidence="8">
    <location>
        <begin position="12"/>
        <end position="37"/>
    </location>
</feature>
<dbReference type="GO" id="GO:0071013">
    <property type="term" value="C:catalytic step 2 spliceosome"/>
    <property type="evidence" value="ECO:0007669"/>
    <property type="project" value="TreeGrafter"/>
</dbReference>
<evidence type="ECO:0000256" key="2">
    <source>
        <dbReference type="ARBA" id="ARBA00010386"/>
    </source>
</evidence>
<accession>A0A0D2DSC8</accession>
<dbReference type="InterPro" id="IPR039853">
    <property type="entry name" value="Pinin"/>
</dbReference>
<evidence type="ECO:0000256" key="7">
    <source>
        <dbReference type="ARBA" id="ARBA00023242"/>
    </source>
</evidence>
<name>A0A0D2DSC8_9EURO</name>
<dbReference type="OrthoDB" id="330772at2759"/>
<dbReference type="Pfam" id="PF04696">
    <property type="entry name" value="Pinin_SDK_memA"/>
    <property type="match status" value="1"/>
</dbReference>
<dbReference type="HOGENOM" id="CLU_049352_2_1_1"/>
<keyword evidence="11" id="KW-1185">Reference proteome</keyword>
<dbReference type="EMBL" id="KN847334">
    <property type="protein sequence ID" value="KIW45370.1"/>
    <property type="molecule type" value="Genomic_DNA"/>
</dbReference>
<feature type="compositionally biased region" description="Basic and acidic residues" evidence="8">
    <location>
        <begin position="296"/>
        <end position="348"/>
    </location>
</feature>
<dbReference type="STRING" id="215243.A0A0D2DSC8"/>
<feature type="compositionally biased region" description="Polar residues" evidence="8">
    <location>
        <begin position="110"/>
        <end position="119"/>
    </location>
</feature>
<dbReference type="AlphaFoldDB" id="A0A0D2DSC8"/>
<reference evidence="10 11" key="1">
    <citation type="submission" date="2015-01" db="EMBL/GenBank/DDBJ databases">
        <title>The Genome Sequence of Exophiala oligosperma CBS72588.</title>
        <authorList>
            <consortium name="The Broad Institute Genomics Platform"/>
            <person name="Cuomo C."/>
            <person name="de Hoog S."/>
            <person name="Gorbushina A."/>
            <person name="Stielow B."/>
            <person name="Teixiera M."/>
            <person name="Abouelleil A."/>
            <person name="Chapman S.B."/>
            <person name="Priest M."/>
            <person name="Young S.K."/>
            <person name="Wortman J."/>
            <person name="Nusbaum C."/>
            <person name="Birren B."/>
        </authorList>
    </citation>
    <scope>NUCLEOTIDE SEQUENCE [LARGE SCALE GENOMIC DNA]</scope>
    <source>
        <strain evidence="10 11">CBS 72588</strain>
    </source>
</reference>